<dbReference type="PROSITE" id="PS50929">
    <property type="entry name" value="ABC_TM1F"/>
    <property type="match status" value="1"/>
</dbReference>
<feature type="transmembrane region" description="Helical" evidence="8">
    <location>
        <begin position="284"/>
        <end position="302"/>
    </location>
</feature>
<dbReference type="InterPro" id="IPR036640">
    <property type="entry name" value="ABC1_TM_sf"/>
</dbReference>
<dbReference type="AlphaFoldDB" id="A0AA37KNZ0"/>
<dbReference type="SMART" id="SM00382">
    <property type="entry name" value="AAA"/>
    <property type="match status" value="1"/>
</dbReference>
<feature type="domain" description="ABC transmembrane type-1" evidence="10">
    <location>
        <begin position="23"/>
        <end position="337"/>
    </location>
</feature>
<gene>
    <name evidence="11" type="primary">msbA</name>
    <name evidence="11" type="ORF">CE91St16_04760</name>
</gene>
<proteinExistence type="predicted"/>
<dbReference type="InterPro" id="IPR039421">
    <property type="entry name" value="Type_1_exporter"/>
</dbReference>
<dbReference type="PANTHER" id="PTHR43394:SF1">
    <property type="entry name" value="ATP-BINDING CASSETTE SUB-FAMILY B MEMBER 10, MITOCHONDRIAL"/>
    <property type="match status" value="1"/>
</dbReference>
<dbReference type="CDD" id="cd18552">
    <property type="entry name" value="ABC_6TM_MsbA_like"/>
    <property type="match status" value="1"/>
</dbReference>
<dbReference type="GO" id="GO:0015421">
    <property type="term" value="F:ABC-type oligopeptide transporter activity"/>
    <property type="evidence" value="ECO:0007669"/>
    <property type="project" value="TreeGrafter"/>
</dbReference>
<keyword evidence="6 8" id="KW-1133">Transmembrane helix</keyword>
<keyword evidence="7 8" id="KW-0472">Membrane</keyword>
<dbReference type="SUPFAM" id="SSF52540">
    <property type="entry name" value="P-loop containing nucleoside triphosphate hydrolases"/>
    <property type="match status" value="1"/>
</dbReference>
<dbReference type="PROSITE" id="PS00211">
    <property type="entry name" value="ABC_TRANSPORTER_1"/>
    <property type="match status" value="1"/>
</dbReference>
<dbReference type="SUPFAM" id="SSF90123">
    <property type="entry name" value="ABC transporter transmembrane region"/>
    <property type="match status" value="1"/>
</dbReference>
<keyword evidence="3 8" id="KW-0812">Transmembrane</keyword>
<dbReference type="Gene3D" id="1.20.1560.10">
    <property type="entry name" value="ABC transporter type 1, transmembrane domain"/>
    <property type="match status" value="1"/>
</dbReference>
<evidence type="ECO:0000256" key="5">
    <source>
        <dbReference type="ARBA" id="ARBA00022840"/>
    </source>
</evidence>
<dbReference type="PANTHER" id="PTHR43394">
    <property type="entry name" value="ATP-DEPENDENT PERMEASE MDL1, MITOCHONDRIAL"/>
    <property type="match status" value="1"/>
</dbReference>
<feature type="domain" description="ABC transporter" evidence="9">
    <location>
        <begin position="371"/>
        <end position="605"/>
    </location>
</feature>
<dbReference type="GO" id="GO:0005524">
    <property type="term" value="F:ATP binding"/>
    <property type="evidence" value="ECO:0007669"/>
    <property type="project" value="UniProtKB-KW"/>
</dbReference>
<dbReference type="CDD" id="cd03251">
    <property type="entry name" value="ABCC_MsbA"/>
    <property type="match status" value="1"/>
</dbReference>
<evidence type="ECO:0000313" key="11">
    <source>
        <dbReference type="EMBL" id="GKI17568.1"/>
    </source>
</evidence>
<dbReference type="InterPro" id="IPR017871">
    <property type="entry name" value="ABC_transporter-like_CS"/>
</dbReference>
<keyword evidence="2" id="KW-0813">Transport</keyword>
<dbReference type="GO" id="GO:0016887">
    <property type="term" value="F:ATP hydrolysis activity"/>
    <property type="evidence" value="ECO:0007669"/>
    <property type="project" value="InterPro"/>
</dbReference>
<dbReference type="FunFam" id="3.40.50.300:FF:000287">
    <property type="entry name" value="Multidrug ABC transporter ATP-binding protein"/>
    <property type="match status" value="1"/>
</dbReference>
<dbReference type="RefSeq" id="WP_244076016.1">
    <property type="nucleotide sequence ID" value="NZ_AP025581.1"/>
</dbReference>
<protein>
    <submittedName>
        <fullName evidence="11">Antibiotic ABC transporter ATP-binding protein</fullName>
    </submittedName>
</protein>
<feature type="transmembrane region" description="Helical" evidence="8">
    <location>
        <begin position="20"/>
        <end position="44"/>
    </location>
</feature>
<comment type="subcellular location">
    <subcellularLocation>
        <location evidence="1">Cell membrane</location>
        <topology evidence="1">Multi-pass membrane protein</topology>
    </subcellularLocation>
</comment>
<keyword evidence="5 11" id="KW-0067">ATP-binding</keyword>
<dbReference type="InterPro" id="IPR003439">
    <property type="entry name" value="ABC_transporter-like_ATP-bd"/>
</dbReference>
<dbReference type="InterPro" id="IPR027417">
    <property type="entry name" value="P-loop_NTPase"/>
</dbReference>
<evidence type="ECO:0000256" key="1">
    <source>
        <dbReference type="ARBA" id="ARBA00004651"/>
    </source>
</evidence>
<evidence type="ECO:0000313" key="12">
    <source>
        <dbReference type="Proteomes" id="UP001055105"/>
    </source>
</evidence>
<evidence type="ECO:0000256" key="2">
    <source>
        <dbReference type="ARBA" id="ARBA00022448"/>
    </source>
</evidence>
<name>A0AA37KNZ0_9BACT</name>
<evidence type="ECO:0000259" key="9">
    <source>
        <dbReference type="PROSITE" id="PS50893"/>
    </source>
</evidence>
<dbReference type="InterPro" id="IPR003593">
    <property type="entry name" value="AAA+_ATPase"/>
</dbReference>
<accession>A0AA37KNZ0</accession>
<evidence type="ECO:0000256" key="3">
    <source>
        <dbReference type="ARBA" id="ARBA00022692"/>
    </source>
</evidence>
<reference evidence="11" key="1">
    <citation type="submission" date="2022-01" db="EMBL/GenBank/DDBJ databases">
        <title>Novel bile acid biosynthetic pathways are enriched in the microbiome of centenarians.</title>
        <authorList>
            <person name="Sato Y."/>
            <person name="Atarashi K."/>
            <person name="Plichta R.D."/>
            <person name="Arai Y."/>
            <person name="Sasajima S."/>
            <person name="Kearney M.S."/>
            <person name="Suda W."/>
            <person name="Takeshita K."/>
            <person name="Sasaki T."/>
            <person name="Okamoto S."/>
            <person name="Skelly N.A."/>
            <person name="Okamura Y."/>
            <person name="Vlamakis H."/>
            <person name="Li Y."/>
            <person name="Tanoue T."/>
            <person name="Takei H."/>
            <person name="Nittono H."/>
            <person name="Narushima S."/>
            <person name="Irie J."/>
            <person name="Itoh H."/>
            <person name="Moriya K."/>
            <person name="Sugiura Y."/>
            <person name="Suematsu M."/>
            <person name="Moritoki N."/>
            <person name="Shibata S."/>
            <person name="Littman R.D."/>
            <person name="Fischbach A.M."/>
            <person name="Uwamino Y."/>
            <person name="Inoue T."/>
            <person name="Honda A."/>
            <person name="Hattori M."/>
            <person name="Murai T."/>
            <person name="Xavier J.R."/>
            <person name="Hirose N."/>
            <person name="Honda K."/>
        </authorList>
    </citation>
    <scope>NUCLEOTIDE SEQUENCE</scope>
    <source>
        <strain evidence="11">CE91-St16</strain>
    </source>
</reference>
<evidence type="ECO:0000256" key="7">
    <source>
        <dbReference type="ARBA" id="ARBA00023136"/>
    </source>
</evidence>
<dbReference type="GO" id="GO:0005886">
    <property type="term" value="C:plasma membrane"/>
    <property type="evidence" value="ECO:0007669"/>
    <property type="project" value="UniProtKB-SubCell"/>
</dbReference>
<dbReference type="Pfam" id="PF00005">
    <property type="entry name" value="ABC_tran"/>
    <property type="match status" value="1"/>
</dbReference>
<dbReference type="InterPro" id="IPR011527">
    <property type="entry name" value="ABC1_TM_dom"/>
</dbReference>
<comment type="caution">
    <text evidence="11">The sequence shown here is derived from an EMBL/GenBank/DDBJ whole genome shotgun (WGS) entry which is preliminary data.</text>
</comment>
<evidence type="ECO:0000256" key="4">
    <source>
        <dbReference type="ARBA" id="ARBA00022741"/>
    </source>
</evidence>
<dbReference type="Proteomes" id="UP001055105">
    <property type="component" value="Unassembled WGS sequence"/>
</dbReference>
<dbReference type="Gene3D" id="3.40.50.300">
    <property type="entry name" value="P-loop containing nucleotide triphosphate hydrolases"/>
    <property type="match status" value="1"/>
</dbReference>
<sequence>MLKIYMRLLGFARPIQKYAIPYFFYSLLYALFNSLTFLLIMPILKTMFDADYTFVYVEKLPPLALNQEYLTALFNFTYSHLFNEYNPENVLLMLAVVTIFVSLLSNLFRYLGSWTVENMRTRTLQRMRNEMFSKVVDMHVGFFSDQRKGDIISKITSDVGVVQFCITNTLQVAFREPFLIIGYTVMMVAISWELALFSVLFLPVVALIIGSIVKRLRHPARTSQQRMGELVSTLDESLSGIKVIKSYNAVDYIKQKFYDLNADLARLTLSMARRQQLASPMSEFLGISAVGVILVFGGSLVFKGSLSPEGFIAFVAMFSQITRPVRTFIDQFANINQGIAAGERIFSIIDAQSEIQDKPGALELNGLKDKIEFRDIHFSYDGSREVIDGISFDIKRGETVALVGPSGGGKSTLSELVPRFYDVTAGDILIDGVSIRDYTQESVRAHMSVVSQDTVLFNDTIEGNIAMGKAGASHEEIVEAARIANADCFITEAPEGYRTNIGDRGVKLSGGQRQRLSIARAVLKNPDILILDEATSALDTESEKLVQDALNKLLEGRTSVVIAHRLSTIHNADKIIVVDHGRIAEQGTHAELMARGGIYAKLIELQSFE</sequence>
<evidence type="ECO:0000256" key="6">
    <source>
        <dbReference type="ARBA" id="ARBA00022989"/>
    </source>
</evidence>
<evidence type="ECO:0000259" key="10">
    <source>
        <dbReference type="PROSITE" id="PS50929"/>
    </source>
</evidence>
<feature type="transmembrane region" description="Helical" evidence="8">
    <location>
        <begin position="180"/>
        <end position="213"/>
    </location>
</feature>
<dbReference type="PROSITE" id="PS50893">
    <property type="entry name" value="ABC_TRANSPORTER_2"/>
    <property type="match status" value="1"/>
</dbReference>
<keyword evidence="4" id="KW-0547">Nucleotide-binding</keyword>
<evidence type="ECO:0000256" key="8">
    <source>
        <dbReference type="SAM" id="Phobius"/>
    </source>
</evidence>
<dbReference type="Pfam" id="PF00664">
    <property type="entry name" value="ABC_membrane"/>
    <property type="match status" value="1"/>
</dbReference>
<organism evidence="11 12">
    <name type="scientific">Alistipes finegoldii</name>
    <dbReference type="NCBI Taxonomy" id="214856"/>
    <lineage>
        <taxon>Bacteria</taxon>
        <taxon>Pseudomonadati</taxon>
        <taxon>Bacteroidota</taxon>
        <taxon>Bacteroidia</taxon>
        <taxon>Bacteroidales</taxon>
        <taxon>Rikenellaceae</taxon>
        <taxon>Alistipes</taxon>
    </lineage>
</organism>
<dbReference type="EMBL" id="BQOL01000001">
    <property type="protein sequence ID" value="GKI17568.1"/>
    <property type="molecule type" value="Genomic_DNA"/>
</dbReference>
<feature type="transmembrane region" description="Helical" evidence="8">
    <location>
        <begin position="90"/>
        <end position="112"/>
    </location>
</feature>